<sequence length="92" mass="10852">MREAINHNIYVLIPFMQFMLLWGTMARLIHTARKNIGHRYSYMNHFHNMRLGRGSKIDPITLMLKSDSKATEYSSNDESWSDDEIYPKDDSV</sequence>
<evidence type="ECO:0000256" key="2">
    <source>
        <dbReference type="SAM" id="Phobius"/>
    </source>
</evidence>
<keyword evidence="4" id="KW-1185">Reference proteome</keyword>
<feature type="region of interest" description="Disordered" evidence="1">
    <location>
        <begin position="69"/>
        <end position="92"/>
    </location>
</feature>
<evidence type="ECO:0000313" key="3">
    <source>
        <dbReference type="EMBL" id="KAL3529591.1"/>
    </source>
</evidence>
<evidence type="ECO:0000256" key="1">
    <source>
        <dbReference type="SAM" id="MobiDB-lite"/>
    </source>
</evidence>
<keyword evidence="2" id="KW-0472">Membrane</keyword>
<keyword evidence="2" id="KW-0812">Transmembrane</keyword>
<dbReference type="AlphaFoldDB" id="A0ABD3ACN9"/>
<keyword evidence="2" id="KW-1133">Transmembrane helix</keyword>
<dbReference type="EMBL" id="JBJUIK010000004">
    <property type="protein sequence ID" value="KAL3529591.1"/>
    <property type="molecule type" value="Genomic_DNA"/>
</dbReference>
<reference evidence="3 4" key="1">
    <citation type="submission" date="2024-11" db="EMBL/GenBank/DDBJ databases">
        <title>A near-complete genome assembly of Cinchona calisaya.</title>
        <authorList>
            <person name="Lian D.C."/>
            <person name="Zhao X.W."/>
            <person name="Wei L."/>
        </authorList>
    </citation>
    <scope>NUCLEOTIDE SEQUENCE [LARGE SCALE GENOMIC DNA]</scope>
    <source>
        <tissue evidence="3">Nenye</tissue>
    </source>
</reference>
<proteinExistence type="predicted"/>
<name>A0ABD3ACN9_9GENT</name>
<feature type="transmembrane region" description="Helical" evidence="2">
    <location>
        <begin position="12"/>
        <end position="29"/>
    </location>
</feature>
<dbReference type="Proteomes" id="UP001630127">
    <property type="component" value="Unassembled WGS sequence"/>
</dbReference>
<protein>
    <submittedName>
        <fullName evidence="3">Uncharacterized protein</fullName>
    </submittedName>
</protein>
<organism evidence="3 4">
    <name type="scientific">Cinchona calisaya</name>
    <dbReference type="NCBI Taxonomy" id="153742"/>
    <lineage>
        <taxon>Eukaryota</taxon>
        <taxon>Viridiplantae</taxon>
        <taxon>Streptophyta</taxon>
        <taxon>Embryophyta</taxon>
        <taxon>Tracheophyta</taxon>
        <taxon>Spermatophyta</taxon>
        <taxon>Magnoliopsida</taxon>
        <taxon>eudicotyledons</taxon>
        <taxon>Gunneridae</taxon>
        <taxon>Pentapetalae</taxon>
        <taxon>asterids</taxon>
        <taxon>lamiids</taxon>
        <taxon>Gentianales</taxon>
        <taxon>Rubiaceae</taxon>
        <taxon>Cinchonoideae</taxon>
        <taxon>Cinchoneae</taxon>
        <taxon>Cinchona</taxon>
    </lineage>
</organism>
<comment type="caution">
    <text evidence="3">The sequence shown here is derived from an EMBL/GenBank/DDBJ whole genome shotgun (WGS) entry which is preliminary data.</text>
</comment>
<evidence type="ECO:0000313" key="4">
    <source>
        <dbReference type="Proteomes" id="UP001630127"/>
    </source>
</evidence>
<accession>A0ABD3ACN9</accession>
<gene>
    <name evidence="3" type="ORF">ACH5RR_008913</name>
</gene>